<dbReference type="Pfam" id="PF13096">
    <property type="entry name" value="CENP-P"/>
    <property type="match status" value="1"/>
</dbReference>
<evidence type="ECO:0000313" key="1">
    <source>
        <dbReference type="Ensembl" id="ENSPEMP00000011100.1"/>
    </source>
</evidence>
<dbReference type="GO" id="GO:0000939">
    <property type="term" value="C:inner kinetochore"/>
    <property type="evidence" value="ECO:0007669"/>
    <property type="project" value="Ensembl"/>
</dbReference>
<organism evidence="1 2">
    <name type="scientific">Peromyscus maniculatus bairdii</name>
    <name type="common">Prairie deer mouse</name>
    <dbReference type="NCBI Taxonomy" id="230844"/>
    <lineage>
        <taxon>Eukaryota</taxon>
        <taxon>Metazoa</taxon>
        <taxon>Chordata</taxon>
        <taxon>Craniata</taxon>
        <taxon>Vertebrata</taxon>
        <taxon>Euteleostomi</taxon>
        <taxon>Mammalia</taxon>
        <taxon>Eutheria</taxon>
        <taxon>Euarchontoglires</taxon>
        <taxon>Glires</taxon>
        <taxon>Rodentia</taxon>
        <taxon>Myomorpha</taxon>
        <taxon>Muroidea</taxon>
        <taxon>Cricetidae</taxon>
        <taxon>Neotominae</taxon>
        <taxon>Peromyscus</taxon>
    </lineage>
</organism>
<reference evidence="1 2" key="1">
    <citation type="submission" date="2018-10" db="EMBL/GenBank/DDBJ databases">
        <title>Improved assembly of the deer mouse Peromyscus maniculatus genome.</title>
        <authorList>
            <person name="Lassance J.-M."/>
            <person name="Hoekstra H.E."/>
        </authorList>
    </citation>
    <scope>NUCLEOTIDE SEQUENCE [LARGE SCALE GENOMIC DNA]</scope>
</reference>
<dbReference type="GO" id="GO:0005730">
    <property type="term" value="C:nucleolus"/>
    <property type="evidence" value="ECO:0007669"/>
    <property type="project" value="Ensembl"/>
</dbReference>
<name>A0A6I9MAC2_PERMB</name>
<keyword evidence="2" id="KW-1185">Reference proteome</keyword>
<dbReference type="Proteomes" id="UP000694547">
    <property type="component" value="Chromosome 5"/>
</dbReference>
<dbReference type="PANTHER" id="PTHR28577">
    <property type="entry name" value="CENTROMERE PROTEIN P"/>
    <property type="match status" value="1"/>
</dbReference>
<dbReference type="GO" id="GO:0034080">
    <property type="term" value="P:CENP-A containing chromatin assembly"/>
    <property type="evidence" value="ECO:0007669"/>
    <property type="project" value="InterPro"/>
</dbReference>
<proteinExistence type="predicted"/>
<dbReference type="AlphaFoldDB" id="A0A6I9MAC2"/>
<dbReference type="CTD" id="401541"/>
<dbReference type="Ensembl" id="ENSPEMT00000015280.2">
    <property type="protein sequence ID" value="ENSPEMP00000011100.1"/>
    <property type="gene ID" value="ENSPEMG00000011858.2"/>
</dbReference>
<dbReference type="InterPro" id="IPR027801">
    <property type="entry name" value="CENP-P"/>
</dbReference>
<dbReference type="OrthoDB" id="5976950at2759"/>
<reference evidence="1" key="3">
    <citation type="submission" date="2025-09" db="UniProtKB">
        <authorList>
            <consortium name="Ensembl"/>
        </authorList>
    </citation>
    <scope>IDENTIFICATION</scope>
</reference>
<dbReference type="GO" id="GO:0005654">
    <property type="term" value="C:nucleoplasm"/>
    <property type="evidence" value="ECO:0007669"/>
    <property type="project" value="Ensembl"/>
</dbReference>
<gene>
    <name evidence="1" type="primary">Cenpp</name>
</gene>
<dbReference type="GeneID" id="102920771"/>
<protein>
    <submittedName>
        <fullName evidence="1">Centromere protein P</fullName>
    </submittedName>
</protein>
<dbReference type="GeneTree" id="ENSGT00390000011897"/>
<reference evidence="1" key="2">
    <citation type="submission" date="2025-08" db="UniProtKB">
        <authorList>
            <consortium name="Ensembl"/>
        </authorList>
    </citation>
    <scope>IDENTIFICATION</scope>
</reference>
<accession>A0A6I9MAC2</accession>
<sequence length="286" mass="33198">MDPETRELRALEAEVAALRRECSMLRKPWEETSGARKSLQKFPQSDSEGWESLKDLKSQLGHLKSELSFLSQLTGINIRNYSKIEDITNTEVTEKDTKKVLRRHRLSGNCNMVTFQLEFQVLEIETKEKLSSIITDLSIIMEPTEYSELSEFASRAEEKRDLLMFFRSLRFFVELYEYRKNTFNHFKEKYPESVYLSEGTCSHCMEIRSARQPGFELVIVWRIQIDEEGKVFPKLDLLTKVPERALELDKNRVIETAPLSFRSLLGALGIEAALDSLIQLLCVEND</sequence>
<dbReference type="PANTHER" id="PTHR28577:SF1">
    <property type="entry name" value="CENTROMERE PROTEIN P"/>
    <property type="match status" value="1"/>
</dbReference>
<evidence type="ECO:0000313" key="2">
    <source>
        <dbReference type="Proteomes" id="UP000694547"/>
    </source>
</evidence>
<dbReference type="RefSeq" id="XP_006992343.1">
    <property type="nucleotide sequence ID" value="XM_006992281.2"/>
</dbReference>